<keyword evidence="3" id="KW-0539">Nucleus</keyword>
<evidence type="ECO:0008006" key="8">
    <source>
        <dbReference type="Google" id="ProtNLM"/>
    </source>
</evidence>
<evidence type="ECO:0000256" key="2">
    <source>
        <dbReference type="ARBA" id="ARBA00022763"/>
    </source>
</evidence>
<evidence type="ECO:0000256" key="3">
    <source>
        <dbReference type="ARBA" id="ARBA00023242"/>
    </source>
</evidence>
<evidence type="ECO:0000313" key="7">
    <source>
        <dbReference type="Proteomes" id="UP000510647"/>
    </source>
</evidence>
<name>A0A7H9HN71_9SACH</name>
<reference evidence="6 7" key="1">
    <citation type="submission" date="2020-06" db="EMBL/GenBank/DDBJ databases">
        <title>The yeast mating-type switching endonuclease HO is a domesticated member of an unorthodox homing genetic element family.</title>
        <authorList>
            <person name="Coughlan A.Y."/>
            <person name="Lombardi L."/>
            <person name="Braun-Galleani S."/>
            <person name="Martos A.R."/>
            <person name="Galeote V."/>
            <person name="Bigey F."/>
            <person name="Dequin S."/>
            <person name="Byrne K.P."/>
            <person name="Wolfe K.H."/>
        </authorList>
    </citation>
    <scope>NUCLEOTIDE SEQUENCE [LARGE SCALE GENOMIC DNA]</scope>
    <source>
        <strain evidence="6 7">CBS2947</strain>
    </source>
</reference>
<sequence length="722" mass="82656">MSFDDSGIFSDDDDDILLELSTRPPKLTQNQLATQVPGKESTSDDIGNEVARAQGEVGILRDKLRFLEEERKRDKERQIREEEKLKASHRDELERLKIELQNLEDAKKFLLMEVRKGSGFNKTKTVGQSPSTGLSSLNDDTTATENIQESNRDNVDHSSKRRKIVEVSDEKKQVKAINRPFNDDSGELFDILMLHKISGVNLRTIQILNCLRLVCTKRFSLDGLEISEGESIGKQLTEYLLQCKKAMTLDTFVKSLIRVLSALIQEIMVSNGSNLAIPFLLVIIYQTIIFRPSAIRLPVLKHILSFICDLIKAFQKCLKRPLHESNTTDDVEPQIFQYEIIELLVIVYSYDILEASISVLQSNPSSVHGEVLTLSLLNSIGYVYKLALPISYKPIMSVVFNTVEIINMLSGMVDSSSAKPIQTDPQWWKDCITRLYHMLGKSIDTFNPFSEENPGNFCFSRFQDVYSMVRNIGSNSIGCLISRLIYEDKLQDLPRVILKDDIEESTNFLDNHDVAMNMERWFLLLKANILNILENMMILYPQETAVANGEMLIQLTRFMSMEQELMLNRLLGQSSPNLSIRCQLIEHAMALIYRLWMDHPEQITTQHVKEIESELVTSLWRFLAASDNNSDSRDALENQELIDEFGALALENRRKYYDDALENAPEYVEEDILNEMNDRTSKIMQVKYDQIYQQMAQTILETKLDSIISIDGMDSLYVAMGK</sequence>
<comment type="subcellular location">
    <subcellularLocation>
        <location evidence="1">Nucleus</location>
    </subcellularLocation>
</comment>
<dbReference type="OrthoDB" id="4078000at2759"/>
<evidence type="ECO:0000256" key="1">
    <source>
        <dbReference type="ARBA" id="ARBA00004123"/>
    </source>
</evidence>
<dbReference type="GO" id="GO:0005634">
    <property type="term" value="C:nucleus"/>
    <property type="evidence" value="ECO:0007669"/>
    <property type="project" value="UniProtKB-SubCell"/>
</dbReference>
<keyword evidence="7" id="KW-1185">Reference proteome</keyword>
<proteinExistence type="predicted"/>
<protein>
    <recommendedName>
        <fullName evidence="8">DNA damage checkpoint protein LCD1</fullName>
    </recommendedName>
</protein>
<evidence type="ECO:0000256" key="5">
    <source>
        <dbReference type="SAM" id="MobiDB-lite"/>
    </source>
</evidence>
<keyword evidence="2" id="KW-0227">DNA damage</keyword>
<dbReference type="InterPro" id="IPR018622">
    <property type="entry name" value="DNA_damage_chkpnt_Lcd1"/>
</dbReference>
<dbReference type="EMBL" id="CP059268">
    <property type="protein sequence ID" value="QLQ78733.1"/>
    <property type="molecule type" value="Genomic_DNA"/>
</dbReference>
<dbReference type="AlphaFoldDB" id="A0A7H9HN71"/>
<accession>A0A7H9HN71</accession>
<feature type="compositionally biased region" description="Basic and acidic residues" evidence="5">
    <location>
        <begin position="150"/>
        <end position="159"/>
    </location>
</feature>
<evidence type="ECO:0000313" key="6">
    <source>
        <dbReference type="EMBL" id="QLQ78733.1"/>
    </source>
</evidence>
<dbReference type="Proteomes" id="UP000510647">
    <property type="component" value="Chromosome 2"/>
</dbReference>
<dbReference type="Pfam" id="PF09798">
    <property type="entry name" value="LCD1"/>
    <property type="match status" value="1"/>
</dbReference>
<feature type="compositionally biased region" description="Polar residues" evidence="5">
    <location>
        <begin position="122"/>
        <end position="149"/>
    </location>
</feature>
<organism evidence="6 7">
    <name type="scientific">Torulaspora globosa</name>
    <dbReference type="NCBI Taxonomy" id="48254"/>
    <lineage>
        <taxon>Eukaryota</taxon>
        <taxon>Fungi</taxon>
        <taxon>Dikarya</taxon>
        <taxon>Ascomycota</taxon>
        <taxon>Saccharomycotina</taxon>
        <taxon>Saccharomycetes</taxon>
        <taxon>Saccharomycetales</taxon>
        <taxon>Saccharomycetaceae</taxon>
        <taxon>Torulaspora</taxon>
    </lineage>
</organism>
<dbReference type="GO" id="GO:0000077">
    <property type="term" value="P:DNA damage checkpoint signaling"/>
    <property type="evidence" value="ECO:0007669"/>
    <property type="project" value="InterPro"/>
</dbReference>
<evidence type="ECO:0000256" key="4">
    <source>
        <dbReference type="SAM" id="Coils"/>
    </source>
</evidence>
<gene>
    <name evidence="6" type="ORF">HG537_0B00820</name>
</gene>
<feature type="coiled-coil region" evidence="4">
    <location>
        <begin position="50"/>
        <end position="113"/>
    </location>
</feature>
<keyword evidence="4" id="KW-0175">Coiled coil</keyword>
<feature type="region of interest" description="Disordered" evidence="5">
    <location>
        <begin position="122"/>
        <end position="159"/>
    </location>
</feature>